<dbReference type="InterPro" id="IPR005372">
    <property type="entry name" value="UPF0182"/>
</dbReference>
<evidence type="ECO:0000256" key="4">
    <source>
        <dbReference type="ARBA" id="ARBA00023136"/>
    </source>
</evidence>
<proteinExistence type="inferred from homology"/>
<feature type="region of interest" description="Disordered" evidence="6">
    <location>
        <begin position="918"/>
        <end position="965"/>
    </location>
</feature>
<keyword evidence="8" id="KW-1185">Reference proteome</keyword>
<comment type="similarity">
    <text evidence="5">Belongs to the UPF0182 family.</text>
</comment>
<evidence type="ECO:0000256" key="2">
    <source>
        <dbReference type="ARBA" id="ARBA00022692"/>
    </source>
</evidence>
<feature type="transmembrane region" description="Helical" evidence="5">
    <location>
        <begin position="74"/>
        <end position="92"/>
    </location>
</feature>
<feature type="transmembrane region" description="Helical" evidence="5">
    <location>
        <begin position="30"/>
        <end position="54"/>
    </location>
</feature>
<dbReference type="Proteomes" id="UP001597280">
    <property type="component" value="Unassembled WGS sequence"/>
</dbReference>
<feature type="transmembrane region" description="Helical" evidence="5">
    <location>
        <begin position="125"/>
        <end position="143"/>
    </location>
</feature>
<feature type="region of interest" description="Disordered" evidence="6">
    <location>
        <begin position="1009"/>
        <end position="1030"/>
    </location>
</feature>
<feature type="transmembrane region" description="Helical" evidence="5">
    <location>
        <begin position="225"/>
        <end position="243"/>
    </location>
</feature>
<dbReference type="EMBL" id="JBHUFL010000003">
    <property type="protein sequence ID" value="MFD1836255.1"/>
    <property type="molecule type" value="Genomic_DNA"/>
</dbReference>
<feature type="transmembrane region" description="Helical" evidence="5">
    <location>
        <begin position="295"/>
        <end position="317"/>
    </location>
</feature>
<evidence type="ECO:0000256" key="5">
    <source>
        <dbReference type="HAMAP-Rule" id="MF_01600"/>
    </source>
</evidence>
<feature type="transmembrane region" description="Helical" evidence="5">
    <location>
        <begin position="181"/>
        <end position="204"/>
    </location>
</feature>
<evidence type="ECO:0000313" key="8">
    <source>
        <dbReference type="Proteomes" id="UP001597280"/>
    </source>
</evidence>
<keyword evidence="2 5" id="KW-0812">Transmembrane</keyword>
<feature type="region of interest" description="Disordered" evidence="6">
    <location>
        <begin position="1"/>
        <end position="22"/>
    </location>
</feature>
<protein>
    <recommendedName>
        <fullName evidence="5">UPF0182 protein ACFSDA_14390</fullName>
    </recommendedName>
</protein>
<organism evidence="7 8">
    <name type="scientific">Brachybacterium rhamnosum</name>
    <dbReference type="NCBI Taxonomy" id="173361"/>
    <lineage>
        <taxon>Bacteria</taxon>
        <taxon>Bacillati</taxon>
        <taxon>Actinomycetota</taxon>
        <taxon>Actinomycetes</taxon>
        <taxon>Micrococcales</taxon>
        <taxon>Dermabacteraceae</taxon>
        <taxon>Brachybacterium</taxon>
    </lineage>
</organism>
<accession>A0ABW4Q1H4</accession>
<dbReference type="HAMAP" id="MF_01600">
    <property type="entry name" value="UPF0182"/>
    <property type="match status" value="1"/>
</dbReference>
<keyword evidence="4 5" id="KW-0472">Membrane</keyword>
<feature type="region of interest" description="Disordered" evidence="6">
    <location>
        <begin position="728"/>
        <end position="753"/>
    </location>
</feature>
<evidence type="ECO:0000313" key="7">
    <source>
        <dbReference type="EMBL" id="MFD1836255.1"/>
    </source>
</evidence>
<name>A0ABW4Q1H4_9MICO</name>
<keyword evidence="1 5" id="KW-1003">Cell membrane</keyword>
<evidence type="ECO:0000256" key="1">
    <source>
        <dbReference type="ARBA" id="ARBA00022475"/>
    </source>
</evidence>
<dbReference type="PANTHER" id="PTHR39344:SF1">
    <property type="entry name" value="UPF0182 PROTEIN SLL1060"/>
    <property type="match status" value="1"/>
</dbReference>
<evidence type="ECO:0000256" key="6">
    <source>
        <dbReference type="SAM" id="MobiDB-lite"/>
    </source>
</evidence>
<feature type="transmembrane region" description="Helical" evidence="5">
    <location>
        <begin position="263"/>
        <end position="288"/>
    </location>
</feature>
<dbReference type="RefSeq" id="WP_343905638.1">
    <property type="nucleotide sequence ID" value="NZ_BAAAIS010000003.1"/>
</dbReference>
<evidence type="ECO:0000256" key="3">
    <source>
        <dbReference type="ARBA" id="ARBA00022989"/>
    </source>
</evidence>
<dbReference type="PANTHER" id="PTHR39344">
    <property type="entry name" value="UPF0182 PROTEIN SLL1060"/>
    <property type="match status" value="1"/>
</dbReference>
<gene>
    <name evidence="7" type="ORF">ACFSDA_14390</name>
</gene>
<comment type="subcellular location">
    <subcellularLocation>
        <location evidence="5">Cell membrane</location>
        <topology evidence="5">Multi-pass membrane protein</topology>
    </subcellularLocation>
</comment>
<dbReference type="Pfam" id="PF03699">
    <property type="entry name" value="UPF0182"/>
    <property type="match status" value="1"/>
</dbReference>
<comment type="caution">
    <text evidence="7">The sequence shown here is derived from an EMBL/GenBank/DDBJ whole genome shotgun (WGS) entry which is preliminary data.</text>
</comment>
<reference evidence="8" key="1">
    <citation type="journal article" date="2019" name="Int. J. Syst. Evol. Microbiol.">
        <title>The Global Catalogue of Microorganisms (GCM) 10K type strain sequencing project: providing services to taxonomists for standard genome sequencing and annotation.</title>
        <authorList>
            <consortium name="The Broad Institute Genomics Platform"/>
            <consortium name="The Broad Institute Genome Sequencing Center for Infectious Disease"/>
            <person name="Wu L."/>
            <person name="Ma J."/>
        </authorList>
    </citation>
    <scope>NUCLEOTIDE SEQUENCE [LARGE SCALE GENOMIC DNA]</scope>
    <source>
        <strain evidence="8">JCM 11650</strain>
    </source>
</reference>
<keyword evidence="3 5" id="KW-1133">Transmembrane helix</keyword>
<sequence length="1030" mass="111634">MSFSAPFGDTPRPRPAPEGGAPSRRRISPLAITLGVLALVVLVLLLASEVWTTYLWFDQLAVTEVLVVRWGTEAVLFALGFLLFAAPLFLSLRLSYLRRPVYPPVTREQEALEQFRTAVEPLRRGLTIAAPIVIGAFGGLAAARRWQDVQLFLHPQQFGETDPIFSKDISFYVFQLPLIDLVISFGQFVLLVAIVGALIGHFVYGGVAWGQESGLEVTRSARRHLGVLAAIYVVLLGAGHWFRRYDLLVGTHSRFDGASYTDVNAILPAQTILAISAIVVAALFVLWISRSDWRIPAVGAGLMILATLVVGNIYPWAVQRFQVSPNERTLEQPYIQRNIDATRAAFGIDGVEEVPYTATTDAEPGALREDAATTAQIRLMDPNVIAPTFQQREANRRYWGFDDVLSVDRYQIDGQQQDTVIGVRELRPDRFQLDTQGWVNQHIVYTHGYGTAAAYGNQRSSDGEPTFLESGVPGSGAFGDYEERVYFGRHSPDYSIVGAPEGSELEEFDYQSGGTDDEGGDQVNYTFTGDGGPSVGSFVNRLLYAIKFRDPNILISSYVNDESQILYDRDPQERVREVAPFLSLDSQMYPAVVDGSLVWVVDGYTTSDRYPYSTSVDLDSVVTDSQTSAGDTSQNRVPNANYMRNAVKATVNAYDGSVTLYAWDTEDPILKAWNEVFPKSLHDHTEISSELMSHLRYPADYFKAQREQLSKYHVTDAGEFFGQQDFWQVTPDPTKPAPENPDGTPGEQPAQPPTYLTMQVPGADAPRFTVSSTYRPAQGQNVLTGYLAVDSETGDEKGNPAESYGQMRLLVLPASNPVNGPGQVQATFNSEPNVSRALNLLKSGNSEVINGNLLTLPVGGGLLYVQPVYLQSSSAGGGTQYPLLQMVLVSFGDKIGFAPTLDEALDLVFGGDSGANAGDASVSDTGGASGAVDAETGDATTTEPPAGDEGTQTEAPASGDQGSAEERLNQALADMDQAVKDADAAMEKGDWAAYGEAQDRVSDALNRAIAAQEEMGQSVPTGSPSDGGEG</sequence>